<evidence type="ECO:0000313" key="1">
    <source>
        <dbReference type="EMBL" id="ATJ90739.1"/>
    </source>
</evidence>
<dbReference type="RefSeq" id="WP_097802407.1">
    <property type="nucleotide sequence ID" value="NZ_CP022699.1"/>
</dbReference>
<dbReference type="AlphaFoldDB" id="A0A291PGZ8"/>
<gene>
    <name evidence="1" type="ORF">CIW82_08580</name>
</gene>
<protein>
    <recommendedName>
        <fullName evidence="3">Tail fiber protein</fullName>
    </recommendedName>
</protein>
<evidence type="ECO:0008006" key="3">
    <source>
        <dbReference type="Google" id="ProtNLM"/>
    </source>
</evidence>
<dbReference type="Proteomes" id="UP000220394">
    <property type="component" value="Chromosome"/>
</dbReference>
<dbReference type="KEGG" id="ato:CIW82_08580"/>
<reference evidence="1 2" key="1">
    <citation type="submission" date="2017-08" db="EMBL/GenBank/DDBJ databases">
        <title>Complete Genome Sequence of Acetobacter tropicalis Oregon-R-modENCODE STRAIN BDGP1, an acetic acid bacterium isolated from Drosophila melanogaster gut.</title>
        <authorList>
            <person name="Wan K.H."/>
            <person name="Yu C."/>
            <person name="Park S."/>
            <person name="Hammonds A.S."/>
            <person name="Booth B.W."/>
            <person name="Celniker S.E."/>
        </authorList>
    </citation>
    <scope>NUCLEOTIDE SEQUENCE [LARGE SCALE GENOMIC DNA]</scope>
    <source>
        <strain evidence="1 2">BDGP1</strain>
    </source>
</reference>
<dbReference type="EMBL" id="CP022699">
    <property type="protein sequence ID" value="ATJ90739.1"/>
    <property type="molecule type" value="Genomic_DNA"/>
</dbReference>
<organism evidence="1 2">
    <name type="scientific">Acetobacter tropicalis</name>
    <dbReference type="NCBI Taxonomy" id="104102"/>
    <lineage>
        <taxon>Bacteria</taxon>
        <taxon>Pseudomonadati</taxon>
        <taxon>Pseudomonadota</taxon>
        <taxon>Alphaproteobacteria</taxon>
        <taxon>Acetobacterales</taxon>
        <taxon>Acetobacteraceae</taxon>
        <taxon>Acetobacter</taxon>
    </lineage>
</organism>
<sequence length="390" mass="41322">MAPQLGNYVLETATAPGTGSFTLNGPETARRSFSAAFPNGGTVFYFADDGSSAEWGVGTLTIGTPSTLSRTTIIGTTSGSASALNFSGSVEVYNEIPAEYVPILEADGHLIVKSITDWTQRQALGAADAEGRYVKSVNDSTNIRIDGAGINKQTGVPWLHTGSGFSNLQMAGDYATNAAVNAEVTARVNAVAGLDAAKVNRAGDAMRGALSTFNDPNLTNGVYNYSPGFRTFTNTRSGFQFFAQDKVGDGSTASGVFALEWNGIIQQYWWLNPDGSIGQSSKGNVAFVSQIPTDIYSGTSFNNDFATSDDRIINLPYGNILQCFRVDNVSSGRISFPRAFSAAPQSIIVQAVTGGVIAHYHCVWEPDASGFTLNLYGSYDAIYVEAKGKK</sequence>
<accession>A0A291PGZ8</accession>
<name>A0A291PGZ8_9PROT</name>
<proteinExistence type="predicted"/>
<evidence type="ECO:0000313" key="2">
    <source>
        <dbReference type="Proteomes" id="UP000220394"/>
    </source>
</evidence>